<name>A0A9X3MY21_9ACTN</name>
<dbReference type="PANTHER" id="PTHR43798">
    <property type="entry name" value="MONOACYLGLYCEROL LIPASE"/>
    <property type="match status" value="1"/>
</dbReference>
<dbReference type="Proteomes" id="UP001149140">
    <property type="component" value="Unassembled WGS sequence"/>
</dbReference>
<evidence type="ECO:0000259" key="1">
    <source>
        <dbReference type="Pfam" id="PF12697"/>
    </source>
</evidence>
<organism evidence="2 3">
    <name type="scientific">Solirubrobacter ginsenosidimutans</name>
    <dbReference type="NCBI Taxonomy" id="490573"/>
    <lineage>
        <taxon>Bacteria</taxon>
        <taxon>Bacillati</taxon>
        <taxon>Actinomycetota</taxon>
        <taxon>Thermoleophilia</taxon>
        <taxon>Solirubrobacterales</taxon>
        <taxon>Solirubrobacteraceae</taxon>
        <taxon>Solirubrobacter</taxon>
    </lineage>
</organism>
<sequence>MSPPLAAYARGHAGVPGHPFVFLHGLTFDHQMWAPVIAALPPRRRALAIDLPGHGASPALNDHRLESVVAAVHDAVQEAELEPPVLVGHSLGALVATLYAVEHPVAGVVNVDAPLSTEPFARLVQSLAPQLRGEGFERTWAMFRDSMHVERVAPSLRSLLAAGDRVERELVLSYWAELLETSPEDMAALTERLLETVRDAAVPYVAIYAETRPWDELAYVAQRVPQAQIETWPCSHHFPPLADPDRFAALLVAFAASVPDAVRR</sequence>
<gene>
    <name evidence="2" type="ORF">OM076_14650</name>
</gene>
<feature type="domain" description="AB hydrolase-1" evidence="1">
    <location>
        <begin position="20"/>
        <end position="249"/>
    </location>
</feature>
<dbReference type="EMBL" id="JAPDOD010000012">
    <property type="protein sequence ID" value="MDA0161513.1"/>
    <property type="molecule type" value="Genomic_DNA"/>
</dbReference>
<accession>A0A9X3MY21</accession>
<dbReference type="AlphaFoldDB" id="A0A9X3MY21"/>
<comment type="caution">
    <text evidence="2">The sequence shown here is derived from an EMBL/GenBank/DDBJ whole genome shotgun (WGS) entry which is preliminary data.</text>
</comment>
<evidence type="ECO:0000313" key="3">
    <source>
        <dbReference type="Proteomes" id="UP001149140"/>
    </source>
</evidence>
<dbReference type="Gene3D" id="3.40.50.1820">
    <property type="entry name" value="alpha/beta hydrolase"/>
    <property type="match status" value="1"/>
</dbReference>
<dbReference type="InterPro" id="IPR029058">
    <property type="entry name" value="AB_hydrolase_fold"/>
</dbReference>
<dbReference type="InterPro" id="IPR000073">
    <property type="entry name" value="AB_hydrolase_1"/>
</dbReference>
<reference evidence="2" key="1">
    <citation type="submission" date="2022-10" db="EMBL/GenBank/DDBJ databases">
        <title>The WGS of Solirubrobacter ginsenosidimutans DSM 21036.</title>
        <authorList>
            <person name="Jiang Z."/>
        </authorList>
    </citation>
    <scope>NUCLEOTIDE SEQUENCE</scope>
    <source>
        <strain evidence="2">DSM 21036</strain>
    </source>
</reference>
<protein>
    <submittedName>
        <fullName evidence="2">Alpha/beta fold hydrolase</fullName>
    </submittedName>
</protein>
<dbReference type="InterPro" id="IPR050266">
    <property type="entry name" value="AB_hydrolase_sf"/>
</dbReference>
<dbReference type="SUPFAM" id="SSF53474">
    <property type="entry name" value="alpha/beta-Hydrolases"/>
    <property type="match status" value="1"/>
</dbReference>
<dbReference type="GO" id="GO:0016787">
    <property type="term" value="F:hydrolase activity"/>
    <property type="evidence" value="ECO:0007669"/>
    <property type="project" value="UniProtKB-KW"/>
</dbReference>
<evidence type="ECO:0000313" key="2">
    <source>
        <dbReference type="EMBL" id="MDA0161513.1"/>
    </source>
</evidence>
<keyword evidence="2" id="KW-0378">Hydrolase</keyword>
<dbReference type="RefSeq" id="WP_270040729.1">
    <property type="nucleotide sequence ID" value="NZ_JAPDOD010000012.1"/>
</dbReference>
<keyword evidence="3" id="KW-1185">Reference proteome</keyword>
<dbReference type="Pfam" id="PF12697">
    <property type="entry name" value="Abhydrolase_6"/>
    <property type="match status" value="1"/>
</dbReference>
<proteinExistence type="predicted"/>